<keyword evidence="1" id="KW-1133">Transmembrane helix</keyword>
<dbReference type="PIRSF" id="PIRSF018266">
    <property type="entry name" value="FecR"/>
    <property type="match status" value="1"/>
</dbReference>
<evidence type="ECO:0000313" key="4">
    <source>
        <dbReference type="EMBL" id="SKB33679.1"/>
    </source>
</evidence>
<dbReference type="AlphaFoldDB" id="A0A1T5AFS7"/>
<keyword evidence="5" id="KW-1185">Reference proteome</keyword>
<feature type="domain" description="Protein FecR C-terminal" evidence="3">
    <location>
        <begin position="274"/>
        <end position="342"/>
    </location>
</feature>
<dbReference type="Gene3D" id="2.60.120.1440">
    <property type="match status" value="1"/>
</dbReference>
<dbReference type="Pfam" id="PF04773">
    <property type="entry name" value="FecR"/>
    <property type="match status" value="1"/>
</dbReference>
<dbReference type="EMBL" id="FUYQ01000003">
    <property type="protein sequence ID" value="SKB33679.1"/>
    <property type="molecule type" value="Genomic_DNA"/>
</dbReference>
<dbReference type="RefSeq" id="WP_079682371.1">
    <property type="nucleotide sequence ID" value="NZ_FUYQ01000003.1"/>
</dbReference>
<dbReference type="Proteomes" id="UP000190852">
    <property type="component" value="Unassembled WGS sequence"/>
</dbReference>
<dbReference type="Gene3D" id="3.55.50.30">
    <property type="match status" value="1"/>
</dbReference>
<evidence type="ECO:0000313" key="5">
    <source>
        <dbReference type="Proteomes" id="UP000190852"/>
    </source>
</evidence>
<name>A0A1T5AFS7_9BACT</name>
<evidence type="ECO:0000259" key="3">
    <source>
        <dbReference type="Pfam" id="PF16344"/>
    </source>
</evidence>
<protein>
    <submittedName>
        <fullName evidence="4">FecR family protein</fullName>
    </submittedName>
</protein>
<dbReference type="InterPro" id="IPR006860">
    <property type="entry name" value="FecR"/>
</dbReference>
<proteinExistence type="predicted"/>
<accession>A0A1T5AFS7</accession>
<sequence>MERNNNIERIIVRYLQNNITEDEMRLLMSWLNEDPANKEMFFQIKKVHDLNNTDTYPTTEYINESWERIANKISNVSESVGEAERDSVGSRKRWLLSIGKYAAVVILCIGLTLGVQAFLESYKPVVYTAIDTESGPRMSHITLPDGTRVMLNASSKFNYSTKYGTSLREVYLDGEAFFDVVKNPKVPFVVKTSKQRIEVLGTTFNVLDYASDDYAITTLVSGSVKMQAIDKDGNYKEMHYLKPNQQAFVDKNTDKIILSSVKIDLSKTWVNKIYHFNNEPLSLILQRLEKIYGVNIAIENAKIKDVRYTGTFELNLPIDQVIDIINYDKQFSCVINDDKITIQ</sequence>
<dbReference type="Pfam" id="PF16344">
    <property type="entry name" value="FecR_C"/>
    <property type="match status" value="1"/>
</dbReference>
<feature type="domain" description="FecR protein" evidence="2">
    <location>
        <begin position="138"/>
        <end position="225"/>
    </location>
</feature>
<dbReference type="PANTHER" id="PTHR30273">
    <property type="entry name" value="PERIPLASMIC SIGNAL SENSOR AND SIGMA FACTOR ACTIVATOR FECR-RELATED"/>
    <property type="match status" value="1"/>
</dbReference>
<evidence type="ECO:0000256" key="1">
    <source>
        <dbReference type="SAM" id="Phobius"/>
    </source>
</evidence>
<keyword evidence="1" id="KW-0812">Transmembrane</keyword>
<reference evidence="5" key="1">
    <citation type="submission" date="2017-02" db="EMBL/GenBank/DDBJ databases">
        <authorList>
            <person name="Varghese N."/>
            <person name="Submissions S."/>
        </authorList>
    </citation>
    <scope>NUCLEOTIDE SEQUENCE [LARGE SCALE GENOMIC DNA]</scope>
    <source>
        <strain evidence="5">DSM 24967</strain>
    </source>
</reference>
<keyword evidence="1" id="KW-0472">Membrane</keyword>
<gene>
    <name evidence="4" type="ORF">SAMN05660349_00667</name>
</gene>
<evidence type="ECO:0000259" key="2">
    <source>
        <dbReference type="Pfam" id="PF04773"/>
    </source>
</evidence>
<dbReference type="InterPro" id="IPR012373">
    <property type="entry name" value="Ferrdict_sens_TM"/>
</dbReference>
<dbReference type="PANTHER" id="PTHR30273:SF2">
    <property type="entry name" value="PROTEIN FECR"/>
    <property type="match status" value="1"/>
</dbReference>
<dbReference type="InterPro" id="IPR032508">
    <property type="entry name" value="FecR_C"/>
</dbReference>
<dbReference type="GO" id="GO:0016989">
    <property type="term" value="F:sigma factor antagonist activity"/>
    <property type="evidence" value="ECO:0007669"/>
    <property type="project" value="TreeGrafter"/>
</dbReference>
<feature type="transmembrane region" description="Helical" evidence="1">
    <location>
        <begin position="101"/>
        <end position="119"/>
    </location>
</feature>
<organism evidence="4 5">
    <name type="scientific">Parabacteroides chartae</name>
    <dbReference type="NCBI Taxonomy" id="1037355"/>
    <lineage>
        <taxon>Bacteria</taxon>
        <taxon>Pseudomonadati</taxon>
        <taxon>Bacteroidota</taxon>
        <taxon>Bacteroidia</taxon>
        <taxon>Bacteroidales</taxon>
        <taxon>Tannerellaceae</taxon>
        <taxon>Parabacteroides</taxon>
    </lineage>
</organism>